<evidence type="ECO:0000259" key="9">
    <source>
        <dbReference type="Pfam" id="PF00520"/>
    </source>
</evidence>
<feature type="compositionally biased region" description="Basic residues" evidence="7">
    <location>
        <begin position="681"/>
        <end position="691"/>
    </location>
</feature>
<proteinExistence type="predicted"/>
<feature type="region of interest" description="Disordered" evidence="7">
    <location>
        <begin position="651"/>
        <end position="731"/>
    </location>
</feature>
<dbReference type="GO" id="GO:0005886">
    <property type="term" value="C:plasma membrane"/>
    <property type="evidence" value="ECO:0007669"/>
    <property type="project" value="TreeGrafter"/>
</dbReference>
<feature type="transmembrane region" description="Helical" evidence="8">
    <location>
        <begin position="240"/>
        <end position="258"/>
    </location>
</feature>
<keyword evidence="6" id="KW-0175">Coiled coil</keyword>
<feature type="domain" description="Ion transport" evidence="9">
    <location>
        <begin position="217"/>
        <end position="498"/>
    </location>
</feature>
<evidence type="ECO:0000256" key="8">
    <source>
        <dbReference type="SAM" id="Phobius"/>
    </source>
</evidence>
<dbReference type="PANTHER" id="PTHR10582:SF33">
    <property type="entry name" value="TRANSIENT RECEPTOR POTENTIAL CHANNEL PYREXIA"/>
    <property type="match status" value="1"/>
</dbReference>
<dbReference type="InterPro" id="IPR024862">
    <property type="entry name" value="TRPV"/>
</dbReference>
<dbReference type="Pfam" id="PF00520">
    <property type="entry name" value="Ion_trans"/>
    <property type="match status" value="1"/>
</dbReference>
<accession>A0AAV4BFD0</accession>
<keyword evidence="2 8" id="KW-0812">Transmembrane</keyword>
<organism evidence="10 11">
    <name type="scientific">Plakobranchus ocellatus</name>
    <dbReference type="NCBI Taxonomy" id="259542"/>
    <lineage>
        <taxon>Eukaryota</taxon>
        <taxon>Metazoa</taxon>
        <taxon>Spiralia</taxon>
        <taxon>Lophotrochozoa</taxon>
        <taxon>Mollusca</taxon>
        <taxon>Gastropoda</taxon>
        <taxon>Heterobranchia</taxon>
        <taxon>Euthyneura</taxon>
        <taxon>Panpulmonata</taxon>
        <taxon>Sacoglossa</taxon>
        <taxon>Placobranchoidea</taxon>
        <taxon>Plakobranchidae</taxon>
        <taxon>Plakobranchus</taxon>
    </lineage>
</organism>
<feature type="transmembrane region" description="Helical" evidence="8">
    <location>
        <begin position="321"/>
        <end position="342"/>
    </location>
</feature>
<evidence type="ECO:0000256" key="4">
    <source>
        <dbReference type="ARBA" id="ARBA00022989"/>
    </source>
</evidence>
<keyword evidence="5 8" id="KW-0472">Membrane</keyword>
<dbReference type="Proteomes" id="UP000735302">
    <property type="component" value="Unassembled WGS sequence"/>
</dbReference>
<dbReference type="GO" id="GO:0098703">
    <property type="term" value="P:calcium ion import across plasma membrane"/>
    <property type="evidence" value="ECO:0007669"/>
    <property type="project" value="TreeGrafter"/>
</dbReference>
<feature type="transmembrane region" description="Helical" evidence="8">
    <location>
        <begin position="203"/>
        <end position="228"/>
    </location>
</feature>
<evidence type="ECO:0000256" key="7">
    <source>
        <dbReference type="SAM" id="MobiDB-lite"/>
    </source>
</evidence>
<evidence type="ECO:0000256" key="3">
    <source>
        <dbReference type="ARBA" id="ARBA00022737"/>
    </source>
</evidence>
<keyword evidence="3" id="KW-0677">Repeat</keyword>
<name>A0AAV4BFD0_9GAST</name>
<reference evidence="10 11" key="1">
    <citation type="journal article" date="2021" name="Elife">
        <title>Chloroplast acquisition without the gene transfer in kleptoplastic sea slugs, Plakobranchus ocellatus.</title>
        <authorList>
            <person name="Maeda T."/>
            <person name="Takahashi S."/>
            <person name="Yoshida T."/>
            <person name="Shimamura S."/>
            <person name="Takaki Y."/>
            <person name="Nagai Y."/>
            <person name="Toyoda A."/>
            <person name="Suzuki Y."/>
            <person name="Arimoto A."/>
            <person name="Ishii H."/>
            <person name="Satoh N."/>
            <person name="Nishiyama T."/>
            <person name="Hasebe M."/>
            <person name="Maruyama T."/>
            <person name="Minagawa J."/>
            <person name="Obokata J."/>
            <person name="Shigenobu S."/>
        </authorList>
    </citation>
    <scope>NUCLEOTIDE SEQUENCE [LARGE SCALE GENOMIC DNA]</scope>
</reference>
<feature type="compositionally biased region" description="Basic and acidic residues" evidence="7">
    <location>
        <begin position="44"/>
        <end position="64"/>
    </location>
</feature>
<feature type="compositionally biased region" description="Basic and acidic residues" evidence="7">
    <location>
        <begin position="768"/>
        <end position="780"/>
    </location>
</feature>
<sequence length="897" mass="102426">MLVPSRCTMKPTVPPKDGGRSAPSALPKGRKAQDSPAFSSQRAAEVERLAKGRAEKSKRQEASRKSFNRFVPLAMEAEDTLSPSWGDSPTPVTQGLCLSYFNGVPSLTLQILSPTPGGETPRSKSRLNHFGDLCGLSLEDSLLDVKQFTSKLLDTTRSSIPSHEGSKFTVRLHTVVTYRQFDLIMHPVFIRFLEVMWNKFGRFWALFNLGFNVAYIVMWTIIGIAVEYDKRHSYKMPDDGWRIFLYIMATLLTAYQIVEEVMEFKRSQRLHEDYERRRTEDINRDLKFCHPRWPEEEKYLRQEIGELQNLKPKYFSDMWNIFDWLCYVMLIVCMITHIADVISHTEAVARAHIRLMAVTIILLWLRLMKNARAFTLLGPFIVMLGHMLKDCVRFLFLYMEFYIPFLAAFWMMFGGTKRAESNSTEEVVVDGYHSPGELFFSMLRLTLVDEYDYANMQKIDSVMADLLLAAWFMLSAILCLNLFIALLSDTFQRVYDNAQANSVMQKAINILNTWDGISLKRKDKFLSYIEQCCSPLKDDYDDDMTQAGDEDMKKVTIQIKEDLDNFQEMFKLRFGDPYSQLMSSGAGSQGRGGGGDGKGELVSVQKLELEMNGLRNTIQEVKTQQDDLAQKMTTDMTSVKSMLRQLLGKPPQAEAAFTRDSPPPDYFHGEAAEPEQTPLSRMKRKKKKTKRPLSAGLEIDTLEDASEISSKESYPPFDLSEFSPGSIPDLTRTAQPQAFDVMLSPTSVPRPSQDSPHLEQSNIRDECLQEQQKEQQKAKQNENATQTEKKPEGTNESSAYRRTDRSTSTVARFEDDPVRYHIPEDVQVMLKDCFNGFKMRFSTERKMSDRINLEVGIAMDCTKCPILFILAMEVILRAAERSASPADLGGVWYMPPL</sequence>
<dbReference type="EMBL" id="BLXT01005065">
    <property type="protein sequence ID" value="GFO19270.1"/>
    <property type="molecule type" value="Genomic_DNA"/>
</dbReference>
<feature type="transmembrane region" description="Helical" evidence="8">
    <location>
        <begin position="348"/>
        <end position="365"/>
    </location>
</feature>
<comment type="subcellular location">
    <subcellularLocation>
        <location evidence="1">Membrane</location>
        <topology evidence="1">Multi-pass membrane protein</topology>
    </subcellularLocation>
</comment>
<feature type="compositionally biased region" description="Basic and acidic residues" evidence="7">
    <location>
        <begin position="787"/>
        <end position="805"/>
    </location>
</feature>
<dbReference type="GO" id="GO:0005262">
    <property type="term" value="F:calcium channel activity"/>
    <property type="evidence" value="ECO:0007669"/>
    <property type="project" value="TreeGrafter"/>
</dbReference>
<feature type="transmembrane region" description="Helical" evidence="8">
    <location>
        <begin position="466"/>
        <end position="487"/>
    </location>
</feature>
<dbReference type="PANTHER" id="PTHR10582">
    <property type="entry name" value="TRANSIENT RECEPTOR POTENTIAL ION CHANNEL PROTEIN"/>
    <property type="match status" value="1"/>
</dbReference>
<dbReference type="SUPFAM" id="SSF81324">
    <property type="entry name" value="Voltage-gated potassium channels"/>
    <property type="match status" value="1"/>
</dbReference>
<keyword evidence="4 8" id="KW-1133">Transmembrane helix</keyword>
<keyword evidence="11" id="KW-1185">Reference proteome</keyword>
<feature type="coiled-coil region" evidence="6">
    <location>
        <begin position="604"/>
        <end position="631"/>
    </location>
</feature>
<protein>
    <submittedName>
        <fullName evidence="10">Transient receptor potential cation channel subfamily v member 1</fullName>
    </submittedName>
</protein>
<keyword evidence="10" id="KW-0675">Receptor</keyword>
<dbReference type="InterPro" id="IPR005821">
    <property type="entry name" value="Ion_trans_dom"/>
</dbReference>
<evidence type="ECO:0000256" key="1">
    <source>
        <dbReference type="ARBA" id="ARBA00004141"/>
    </source>
</evidence>
<evidence type="ECO:0000313" key="10">
    <source>
        <dbReference type="EMBL" id="GFO19270.1"/>
    </source>
</evidence>
<dbReference type="AlphaFoldDB" id="A0AAV4BFD0"/>
<evidence type="ECO:0000256" key="2">
    <source>
        <dbReference type="ARBA" id="ARBA00022692"/>
    </source>
</evidence>
<evidence type="ECO:0000256" key="6">
    <source>
        <dbReference type="SAM" id="Coils"/>
    </source>
</evidence>
<evidence type="ECO:0000313" key="11">
    <source>
        <dbReference type="Proteomes" id="UP000735302"/>
    </source>
</evidence>
<feature type="region of interest" description="Disordered" evidence="7">
    <location>
        <begin position="1"/>
        <end position="64"/>
    </location>
</feature>
<evidence type="ECO:0000256" key="5">
    <source>
        <dbReference type="ARBA" id="ARBA00023136"/>
    </source>
</evidence>
<feature type="transmembrane region" description="Helical" evidence="8">
    <location>
        <begin position="394"/>
        <end position="413"/>
    </location>
</feature>
<comment type="caution">
    <text evidence="10">The sequence shown here is derived from an EMBL/GenBank/DDBJ whole genome shotgun (WGS) entry which is preliminary data.</text>
</comment>
<gene>
    <name evidence="10" type="ORF">PoB_004577500</name>
</gene>
<feature type="region of interest" description="Disordered" evidence="7">
    <location>
        <begin position="768"/>
        <end position="810"/>
    </location>
</feature>